<dbReference type="STRING" id="1291742.LOOC260_106000"/>
<proteinExistence type="predicted"/>
<dbReference type="AlphaFoldDB" id="A0A0A1GSB7"/>
<evidence type="ECO:0000259" key="1">
    <source>
        <dbReference type="SMART" id="SM01117"/>
    </source>
</evidence>
<organism evidence="2 3">
    <name type="scientific">Paucilactobacillus hokkaidonensis JCM 18461</name>
    <dbReference type="NCBI Taxonomy" id="1291742"/>
    <lineage>
        <taxon>Bacteria</taxon>
        <taxon>Bacillati</taxon>
        <taxon>Bacillota</taxon>
        <taxon>Bacilli</taxon>
        <taxon>Lactobacillales</taxon>
        <taxon>Lactobacillaceae</taxon>
        <taxon>Paucilactobacillus</taxon>
    </lineage>
</organism>
<reference evidence="2 3" key="1">
    <citation type="submission" date="2014-11" db="EMBL/GenBank/DDBJ databases">
        <title>Complete genome sequence and analysis of Lactobacillus hokkaidonensis LOOC260T.</title>
        <authorList>
            <person name="Tanizawa Y."/>
            <person name="Tohno M."/>
            <person name="Kaminuma E."/>
            <person name="Nakamura Y."/>
            <person name="Arita M."/>
        </authorList>
    </citation>
    <scope>NUCLEOTIDE SEQUENCE [LARGE SCALE GENOMIC DNA]</scope>
    <source>
        <strain evidence="2 3">LOOC260</strain>
    </source>
</reference>
<evidence type="ECO:0000313" key="3">
    <source>
        <dbReference type="Proteomes" id="UP000031620"/>
    </source>
</evidence>
<protein>
    <submittedName>
        <fullName evidence="2">Cytochrome B5</fullName>
    </submittedName>
</protein>
<dbReference type="KEGG" id="lho:LOOC260_106000"/>
<dbReference type="HOGENOM" id="CLU_178322_0_0_9"/>
<dbReference type="InterPro" id="IPR036400">
    <property type="entry name" value="Cyt_B5-like_heme/steroid_sf"/>
</dbReference>
<dbReference type="EMBL" id="AP014680">
    <property type="protein sequence ID" value="BAP85157.1"/>
    <property type="molecule type" value="Genomic_DNA"/>
</dbReference>
<dbReference type="SMART" id="SM01117">
    <property type="entry name" value="Cyt-b5"/>
    <property type="match status" value="1"/>
</dbReference>
<dbReference type="Proteomes" id="UP000031620">
    <property type="component" value="Chromosome"/>
</dbReference>
<dbReference type="RefSeq" id="WP_041092887.1">
    <property type="nucleotide sequence ID" value="NZ_AP014680.1"/>
</dbReference>
<dbReference type="InterPro" id="IPR001199">
    <property type="entry name" value="Cyt_B5-like_heme/steroid-bd"/>
</dbReference>
<dbReference type="Gene3D" id="3.10.120.10">
    <property type="entry name" value="Cytochrome b5-like heme/steroid binding domain"/>
    <property type="match status" value="1"/>
</dbReference>
<gene>
    <name evidence="2" type="ORF">LOOC260_106000</name>
</gene>
<sequence>MEKTFTKEELAKFDGQNGTKSYVAIDGVVYDVSDVDAWKDGQHHGNTAGKDLTEVIDNQSPHKRSVLAKLTAVGKYVG</sequence>
<name>A0A0A1GSB7_9LACO</name>
<dbReference type="SUPFAM" id="SSF55856">
    <property type="entry name" value="Cytochrome b5-like heme/steroid binding domain"/>
    <property type="match status" value="1"/>
</dbReference>
<accession>A0A0A1GSB7</accession>
<feature type="domain" description="Cytochrome b5 heme-binding" evidence="1">
    <location>
        <begin position="5"/>
        <end position="77"/>
    </location>
</feature>
<evidence type="ECO:0000313" key="2">
    <source>
        <dbReference type="EMBL" id="BAP85157.1"/>
    </source>
</evidence>
<dbReference type="Pfam" id="PF00173">
    <property type="entry name" value="Cyt-b5"/>
    <property type="match status" value="1"/>
</dbReference>